<dbReference type="PROSITE" id="PS51294">
    <property type="entry name" value="HTH_MYB"/>
    <property type="match status" value="1"/>
</dbReference>
<dbReference type="Gene3D" id="1.10.10.10">
    <property type="entry name" value="Winged helix-like DNA-binding domain superfamily/Winged helix DNA-binding domain"/>
    <property type="match status" value="1"/>
</dbReference>
<dbReference type="PROSITE" id="PS01357">
    <property type="entry name" value="ZF_ZZ_1"/>
    <property type="match status" value="1"/>
</dbReference>
<feature type="compositionally biased region" description="Polar residues" evidence="9">
    <location>
        <begin position="686"/>
        <end position="703"/>
    </location>
</feature>
<dbReference type="Pfam" id="PF00569">
    <property type="entry name" value="ZZ"/>
    <property type="match status" value="1"/>
</dbReference>
<feature type="compositionally biased region" description="Pro residues" evidence="9">
    <location>
        <begin position="1"/>
        <end position="19"/>
    </location>
</feature>
<dbReference type="SMART" id="SM00717">
    <property type="entry name" value="SANT"/>
    <property type="match status" value="1"/>
</dbReference>
<dbReference type="InterPro" id="IPR009057">
    <property type="entry name" value="Homeodomain-like_sf"/>
</dbReference>
<evidence type="ECO:0000259" key="10">
    <source>
        <dbReference type="PROSITE" id="PS50090"/>
    </source>
</evidence>
<dbReference type="Gene3D" id="3.30.60.90">
    <property type="match status" value="1"/>
</dbReference>
<dbReference type="SMART" id="SM00291">
    <property type="entry name" value="ZnF_ZZ"/>
    <property type="match status" value="1"/>
</dbReference>
<reference evidence="15" key="2">
    <citation type="submission" date="2023-06" db="EMBL/GenBank/DDBJ databases">
        <authorList>
            <person name="Ma L."/>
            <person name="Liu K.-W."/>
            <person name="Li Z."/>
            <person name="Hsiao Y.-Y."/>
            <person name="Qi Y."/>
            <person name="Fu T."/>
            <person name="Tang G."/>
            <person name="Zhang D."/>
            <person name="Sun W.-H."/>
            <person name="Liu D.-K."/>
            <person name="Li Y."/>
            <person name="Chen G.-Z."/>
            <person name="Liu X.-D."/>
            <person name="Liao X.-Y."/>
            <person name="Jiang Y.-T."/>
            <person name="Yu X."/>
            <person name="Hao Y."/>
            <person name="Huang J."/>
            <person name="Zhao X.-W."/>
            <person name="Ke S."/>
            <person name="Chen Y.-Y."/>
            <person name="Wu W.-L."/>
            <person name="Hsu J.-L."/>
            <person name="Lin Y.-F."/>
            <person name="Huang M.-D."/>
            <person name="Li C.-Y."/>
            <person name="Huang L."/>
            <person name="Wang Z.-W."/>
            <person name="Zhao X."/>
            <person name="Zhong W.-Y."/>
            <person name="Peng D.-H."/>
            <person name="Ahmad S."/>
            <person name="Lan S."/>
            <person name="Zhang J.-S."/>
            <person name="Tsai W.-C."/>
            <person name="Van De Peer Y."/>
            <person name="Liu Z.-J."/>
        </authorList>
    </citation>
    <scope>NUCLEOTIDE SEQUENCE</scope>
    <source>
        <strain evidence="15">CP</strain>
        <tissue evidence="15">Leaves</tissue>
    </source>
</reference>
<organism evidence="15 16">
    <name type="scientific">Acorus calamus</name>
    <name type="common">Sweet flag</name>
    <dbReference type="NCBI Taxonomy" id="4465"/>
    <lineage>
        <taxon>Eukaryota</taxon>
        <taxon>Viridiplantae</taxon>
        <taxon>Streptophyta</taxon>
        <taxon>Embryophyta</taxon>
        <taxon>Tracheophyta</taxon>
        <taxon>Spermatophyta</taxon>
        <taxon>Magnoliopsida</taxon>
        <taxon>Liliopsida</taxon>
        <taxon>Acoraceae</taxon>
        <taxon>Acorus</taxon>
    </lineage>
</organism>
<keyword evidence="16" id="KW-1185">Reference proteome</keyword>
<feature type="compositionally biased region" description="Basic and acidic residues" evidence="9">
    <location>
        <begin position="620"/>
        <end position="630"/>
    </location>
</feature>
<dbReference type="InterPro" id="IPR043145">
    <property type="entry name" value="Znf_ZZ_sf"/>
</dbReference>
<dbReference type="CDD" id="cd00167">
    <property type="entry name" value="SANT"/>
    <property type="match status" value="1"/>
</dbReference>
<feature type="region of interest" description="Disordered" evidence="9">
    <location>
        <begin position="459"/>
        <end position="478"/>
    </location>
</feature>
<gene>
    <name evidence="15" type="primary">SWI3D</name>
    <name evidence="15" type="ORF">QJS10_CPA05g01138</name>
</gene>
<dbReference type="PANTHER" id="PTHR12802">
    <property type="entry name" value="SWI/SNF COMPLEX-RELATED"/>
    <property type="match status" value="1"/>
</dbReference>
<feature type="domain" description="SWIRM" evidence="12">
    <location>
        <begin position="158"/>
        <end position="255"/>
    </location>
</feature>
<feature type="region of interest" description="Disordered" evidence="9">
    <location>
        <begin position="751"/>
        <end position="800"/>
    </location>
</feature>
<dbReference type="SUPFAM" id="SSF46689">
    <property type="entry name" value="Homeodomain-like"/>
    <property type="match status" value="2"/>
</dbReference>
<feature type="region of interest" description="Disordered" evidence="9">
    <location>
        <begin position="891"/>
        <end position="926"/>
    </location>
</feature>
<dbReference type="PROSITE" id="PS50090">
    <property type="entry name" value="MYB_LIKE"/>
    <property type="match status" value="1"/>
</dbReference>
<feature type="compositionally biased region" description="Basic and acidic residues" evidence="9">
    <location>
        <begin position="777"/>
        <end position="795"/>
    </location>
</feature>
<evidence type="ECO:0000256" key="5">
    <source>
        <dbReference type="ARBA" id="ARBA00023125"/>
    </source>
</evidence>
<evidence type="ECO:0000256" key="2">
    <source>
        <dbReference type="ARBA" id="ARBA00022771"/>
    </source>
</evidence>
<protein>
    <submittedName>
        <fullName evidence="15">SWI/SNF complex subunit SWI3D</fullName>
    </submittedName>
</protein>
<dbReference type="GO" id="GO:0005634">
    <property type="term" value="C:nucleus"/>
    <property type="evidence" value="ECO:0007669"/>
    <property type="project" value="UniProtKB-ARBA"/>
</dbReference>
<keyword evidence="5" id="KW-0238">DNA-binding</keyword>
<feature type="compositionally biased region" description="Polar residues" evidence="9">
    <location>
        <begin position="758"/>
        <end position="774"/>
    </location>
</feature>
<evidence type="ECO:0000256" key="8">
    <source>
        <dbReference type="PROSITE-ProRule" id="PRU00228"/>
    </source>
</evidence>
<evidence type="ECO:0000313" key="15">
    <source>
        <dbReference type="EMBL" id="KAK1317603.1"/>
    </source>
</evidence>
<dbReference type="InterPro" id="IPR032451">
    <property type="entry name" value="SMARCC_C"/>
</dbReference>
<dbReference type="Pfam" id="PF04433">
    <property type="entry name" value="SWIRM"/>
    <property type="match status" value="1"/>
</dbReference>
<dbReference type="InterPro" id="IPR017884">
    <property type="entry name" value="SANT_dom"/>
</dbReference>
<feature type="region of interest" description="Disordered" evidence="9">
    <location>
        <begin position="590"/>
        <end position="729"/>
    </location>
</feature>
<keyword evidence="4" id="KW-0805">Transcription regulation</keyword>
<evidence type="ECO:0000256" key="3">
    <source>
        <dbReference type="ARBA" id="ARBA00022833"/>
    </source>
</evidence>
<dbReference type="InterPro" id="IPR036388">
    <property type="entry name" value="WH-like_DNA-bd_sf"/>
</dbReference>
<dbReference type="InterPro" id="IPR007526">
    <property type="entry name" value="SWIRM"/>
</dbReference>
<feature type="domain" description="ZZ-type" evidence="11">
    <location>
        <begin position="327"/>
        <end position="381"/>
    </location>
</feature>
<dbReference type="AlphaFoldDB" id="A0AAV9EZV5"/>
<reference evidence="15" key="1">
    <citation type="journal article" date="2023" name="Nat. Commun.">
        <title>Diploid and tetraploid genomes of Acorus and the evolution of monocots.</title>
        <authorList>
            <person name="Ma L."/>
            <person name="Liu K.W."/>
            <person name="Li Z."/>
            <person name="Hsiao Y.Y."/>
            <person name="Qi Y."/>
            <person name="Fu T."/>
            <person name="Tang G.D."/>
            <person name="Zhang D."/>
            <person name="Sun W.H."/>
            <person name="Liu D.K."/>
            <person name="Li Y."/>
            <person name="Chen G.Z."/>
            <person name="Liu X.D."/>
            <person name="Liao X.Y."/>
            <person name="Jiang Y.T."/>
            <person name="Yu X."/>
            <person name="Hao Y."/>
            <person name="Huang J."/>
            <person name="Zhao X.W."/>
            <person name="Ke S."/>
            <person name="Chen Y.Y."/>
            <person name="Wu W.L."/>
            <person name="Hsu J.L."/>
            <person name="Lin Y.F."/>
            <person name="Huang M.D."/>
            <person name="Li C.Y."/>
            <person name="Huang L."/>
            <person name="Wang Z.W."/>
            <person name="Zhao X."/>
            <person name="Zhong W.Y."/>
            <person name="Peng D.H."/>
            <person name="Ahmad S."/>
            <person name="Lan S."/>
            <person name="Zhang J.S."/>
            <person name="Tsai W.C."/>
            <person name="Van de Peer Y."/>
            <person name="Liu Z.J."/>
        </authorList>
    </citation>
    <scope>NUCLEOTIDE SEQUENCE</scope>
    <source>
        <strain evidence="15">CP</strain>
    </source>
</reference>
<keyword evidence="1" id="KW-0479">Metal-binding</keyword>
<dbReference type="InterPro" id="IPR041984">
    <property type="entry name" value="Rsc8/Ssr1/Ssr2_ZZ"/>
</dbReference>
<feature type="region of interest" description="Disordered" evidence="9">
    <location>
        <begin position="111"/>
        <end position="137"/>
    </location>
</feature>
<keyword evidence="3" id="KW-0862">Zinc</keyword>
<evidence type="ECO:0000259" key="14">
    <source>
        <dbReference type="PROSITE" id="PS51294"/>
    </source>
</evidence>
<dbReference type="GO" id="GO:0008270">
    <property type="term" value="F:zinc ion binding"/>
    <property type="evidence" value="ECO:0007669"/>
    <property type="project" value="UniProtKB-KW"/>
</dbReference>
<dbReference type="InterPro" id="IPR017930">
    <property type="entry name" value="Myb_dom"/>
</dbReference>
<dbReference type="InterPro" id="IPR001005">
    <property type="entry name" value="SANT/Myb"/>
</dbReference>
<evidence type="ECO:0000256" key="6">
    <source>
        <dbReference type="ARBA" id="ARBA00023163"/>
    </source>
</evidence>
<accession>A0AAV9EZV5</accession>
<dbReference type="Proteomes" id="UP001180020">
    <property type="component" value="Unassembled WGS sequence"/>
</dbReference>
<keyword evidence="7" id="KW-0539">Nucleus</keyword>
<feature type="domain" description="Myb-like" evidence="10">
    <location>
        <begin position="381"/>
        <end position="431"/>
    </location>
</feature>
<evidence type="ECO:0000259" key="11">
    <source>
        <dbReference type="PROSITE" id="PS50135"/>
    </source>
</evidence>
<evidence type="ECO:0000259" key="13">
    <source>
        <dbReference type="PROSITE" id="PS51293"/>
    </source>
</evidence>
<evidence type="ECO:0000256" key="7">
    <source>
        <dbReference type="ARBA" id="ARBA00023242"/>
    </source>
</evidence>
<proteinExistence type="predicted"/>
<feature type="region of interest" description="Disordered" evidence="9">
    <location>
        <begin position="1"/>
        <end position="89"/>
    </location>
</feature>
<evidence type="ECO:0000256" key="9">
    <source>
        <dbReference type="SAM" id="MobiDB-lite"/>
    </source>
</evidence>
<feature type="domain" description="SANT" evidence="13">
    <location>
        <begin position="384"/>
        <end position="435"/>
    </location>
</feature>
<dbReference type="Pfam" id="PF16495">
    <property type="entry name" value="SWIRM-assoc_1"/>
    <property type="match status" value="1"/>
</dbReference>
<dbReference type="SUPFAM" id="SSF57850">
    <property type="entry name" value="RING/U-box"/>
    <property type="match status" value="1"/>
</dbReference>
<dbReference type="FunFam" id="1.10.10.60:FF:000014">
    <property type="entry name" value="SWI/SNF complex subunit SMARCC2 isoform C"/>
    <property type="match status" value="1"/>
</dbReference>
<feature type="domain" description="HTH myb-type" evidence="14">
    <location>
        <begin position="381"/>
        <end position="423"/>
    </location>
</feature>
<dbReference type="PROSITE" id="PS50135">
    <property type="entry name" value="ZF_ZZ_2"/>
    <property type="match status" value="1"/>
</dbReference>
<dbReference type="PANTHER" id="PTHR12802:SF41">
    <property type="entry name" value="BRAHMA ASSOCIATED PROTEIN 155 KDA"/>
    <property type="match status" value="1"/>
</dbReference>
<sequence>MEETPAPPPSNPEPNPPSAIAPALEPSEPPKRRAASHKRKAHHAAAAAAAFYGGVSSPAPPPPKRLAREKASLPLPLPPSLHNGPCTRARQSPNKIAIAAAAAAALVDPSQSPATEMAGSGHNPSHPLVSADEDPDPPQAPLVDADFEAVRTREPDVHVVPTHAGWFSWSKVHPLEERSLPSFFDGKSEARTPETYLEIRNLIMKRFHADPRVQIEVKDLSEITVGDSQSRQQVMEFLDHWGLINFHPFPTSDAVNIDDEAAVAFAAKTGSLLEKLYQFEITQPGLRLVGPRADVRPKVDVSVPAVPTRLLQESAIVGELARPGEPSVEYHCNSCSGDCSRKRYHCQKQADFDLCTECYNASNFGSGMTSADFILMESADAPGASGGSWTDQETLLLLEALEIFGGKWNEIAEHVATKTKAQCILHFVQMPIEDPFLEGQDDDDANLQGSQGLGLMEKQSASIDPPNRGETSNEVDGDCPVPPKMSDVEEKCPAELNVTKETGRSVAIDALKAAFEAVGCMPGTDHFSIAEVGNPVMALAAFLTNLVDSDVALTSYRSSLKAMSEDSPGIQLASRHCFRLEDPQNDARDLALPESVTNEVVVGEVQKEEDQMPNSSVADKQMDPDKDSEKTAPVSSQLKVAQGSDDMASVMGETVSGTKKEPSEVSPQEDSAFSKVKESDDIEVTLSVTKGSEDVSQQETSMPSVVKDAAGSDSPKEVKENNGEAVSEATMPEVVKECSEEAKIVDGIISDSGPTEVKASQQIVSSDSVENAEQTGEADKKAVKGEREKDDDSMKADNNNEFNKLKRGAVTVLSAAAVKAKLLANQEEEQIRQLAASMIEIQLRKLERKLLFFSDMESFIMRSKEQLDRARQRLYHERAQIVAARLGLPASASRSNATAMPLNRPTSNYGSAPSRPLGMRPARLEK</sequence>
<keyword evidence="6" id="KW-0804">Transcription</keyword>
<dbReference type="GO" id="GO:0003677">
    <property type="term" value="F:DNA binding"/>
    <property type="evidence" value="ECO:0007669"/>
    <property type="project" value="UniProtKB-KW"/>
</dbReference>
<dbReference type="PROSITE" id="PS50934">
    <property type="entry name" value="SWIRM"/>
    <property type="match status" value="1"/>
</dbReference>
<evidence type="ECO:0000313" key="16">
    <source>
        <dbReference type="Proteomes" id="UP001180020"/>
    </source>
</evidence>
<comment type="caution">
    <text evidence="15">The sequence shown here is derived from an EMBL/GenBank/DDBJ whole genome shotgun (WGS) entry which is preliminary data.</text>
</comment>
<dbReference type="PROSITE" id="PS51293">
    <property type="entry name" value="SANT"/>
    <property type="match status" value="1"/>
</dbReference>
<evidence type="ECO:0000259" key="12">
    <source>
        <dbReference type="PROSITE" id="PS50934"/>
    </source>
</evidence>
<keyword evidence="2 8" id="KW-0863">Zinc-finger</keyword>
<dbReference type="Pfam" id="PF00249">
    <property type="entry name" value="Myb_DNA-binding"/>
    <property type="match status" value="1"/>
</dbReference>
<feature type="compositionally biased region" description="Polar residues" evidence="9">
    <location>
        <begin position="892"/>
        <end position="911"/>
    </location>
</feature>
<dbReference type="CDD" id="cd02336">
    <property type="entry name" value="ZZ_RSC8"/>
    <property type="match status" value="1"/>
</dbReference>
<dbReference type="EMBL" id="JAUJYO010000005">
    <property type="protein sequence ID" value="KAK1317603.1"/>
    <property type="molecule type" value="Genomic_DNA"/>
</dbReference>
<dbReference type="InterPro" id="IPR000433">
    <property type="entry name" value="Znf_ZZ"/>
</dbReference>
<evidence type="ECO:0000256" key="4">
    <source>
        <dbReference type="ARBA" id="ARBA00023015"/>
    </source>
</evidence>
<name>A0AAV9EZV5_ACOCL</name>
<feature type="compositionally biased region" description="Basic residues" evidence="9">
    <location>
        <begin position="32"/>
        <end position="43"/>
    </location>
</feature>
<dbReference type="Gene3D" id="1.10.10.60">
    <property type="entry name" value="Homeodomain-like"/>
    <property type="match status" value="1"/>
</dbReference>
<evidence type="ECO:0000256" key="1">
    <source>
        <dbReference type="ARBA" id="ARBA00022723"/>
    </source>
</evidence>